<accession>A0ABQ1UNY2</accession>
<keyword evidence="3" id="KW-1185">Reference proteome</keyword>
<evidence type="ECO:0000313" key="3">
    <source>
        <dbReference type="Proteomes" id="UP000632454"/>
    </source>
</evidence>
<protein>
    <recommendedName>
        <fullName evidence="4">Class I SAM-dependent methyltransferase</fullName>
    </recommendedName>
</protein>
<dbReference type="RefSeq" id="WP_188488983.1">
    <property type="nucleotide sequence ID" value="NZ_BMCS01000001.1"/>
</dbReference>
<dbReference type="CDD" id="cd02440">
    <property type="entry name" value="AdoMet_MTases"/>
    <property type="match status" value="1"/>
</dbReference>
<evidence type="ECO:0000256" key="1">
    <source>
        <dbReference type="SAM" id="MobiDB-lite"/>
    </source>
</evidence>
<evidence type="ECO:0000313" key="2">
    <source>
        <dbReference type="EMBL" id="GGF22981.1"/>
    </source>
</evidence>
<dbReference type="Pfam" id="PF13489">
    <property type="entry name" value="Methyltransf_23"/>
    <property type="match status" value="1"/>
</dbReference>
<comment type="caution">
    <text evidence="2">The sequence shown here is derived from an EMBL/GenBank/DDBJ whole genome shotgun (WGS) entry which is preliminary data.</text>
</comment>
<dbReference type="EMBL" id="BMCS01000001">
    <property type="protein sequence ID" value="GGF22981.1"/>
    <property type="molecule type" value="Genomic_DNA"/>
</dbReference>
<gene>
    <name evidence="2" type="ORF">GCM10007298_18640</name>
</gene>
<dbReference type="Gene3D" id="3.40.50.150">
    <property type="entry name" value="Vaccinia Virus protein VP39"/>
    <property type="match status" value="1"/>
</dbReference>
<dbReference type="InterPro" id="IPR029063">
    <property type="entry name" value="SAM-dependent_MTases_sf"/>
</dbReference>
<name>A0ABQ1UNY2_9NOCA</name>
<dbReference type="Proteomes" id="UP000632454">
    <property type="component" value="Unassembled WGS sequence"/>
</dbReference>
<feature type="region of interest" description="Disordered" evidence="1">
    <location>
        <begin position="1"/>
        <end position="27"/>
    </location>
</feature>
<organism evidence="2 3">
    <name type="scientific">Williamsia phyllosphaerae</name>
    <dbReference type="NCBI Taxonomy" id="885042"/>
    <lineage>
        <taxon>Bacteria</taxon>
        <taxon>Bacillati</taxon>
        <taxon>Actinomycetota</taxon>
        <taxon>Actinomycetes</taxon>
        <taxon>Mycobacteriales</taxon>
        <taxon>Nocardiaceae</taxon>
        <taxon>Williamsia</taxon>
    </lineage>
</organism>
<reference evidence="3" key="1">
    <citation type="journal article" date="2019" name="Int. J. Syst. Evol. Microbiol.">
        <title>The Global Catalogue of Microorganisms (GCM) 10K type strain sequencing project: providing services to taxonomists for standard genome sequencing and annotation.</title>
        <authorList>
            <consortium name="The Broad Institute Genomics Platform"/>
            <consortium name="The Broad Institute Genome Sequencing Center for Infectious Disease"/>
            <person name="Wu L."/>
            <person name="Ma J."/>
        </authorList>
    </citation>
    <scope>NUCLEOTIDE SEQUENCE [LARGE SCALE GENOMIC DNA]</scope>
    <source>
        <strain evidence="3">CCM 7855</strain>
    </source>
</reference>
<evidence type="ECO:0008006" key="4">
    <source>
        <dbReference type="Google" id="ProtNLM"/>
    </source>
</evidence>
<sequence length="275" mass="31028">MTDPDEVVAQSQEALHGEGHDYTVGSPHLRHRDLRDVLENKIDSAVSEVVRRTGGCRVLEIGAGHGSFTDVVVRAGGMVTVTEMSRPSTDLLTRRFAGADQVTILYDPDGREAFRRGGTYDLILLISVIHHIPDYLGLIEELIDTLLAEHGSVLTYQDPLWYPKQSRTAMATSWGSYFVWRLGQGEIRRGLKTRLRRLRGTYDDQEPSDLVEYHVIRDGVDQRALKRLFESRFESVSSEEYFSTQLPALQKLGSRLFPPNTFGISGRDARPADRR</sequence>
<dbReference type="SUPFAM" id="SSF53335">
    <property type="entry name" value="S-adenosyl-L-methionine-dependent methyltransferases"/>
    <property type="match status" value="1"/>
</dbReference>
<proteinExistence type="predicted"/>